<accession>A0A7S3DE88</accession>
<protein>
    <submittedName>
        <fullName evidence="1">Uncharacterized protein</fullName>
    </submittedName>
</protein>
<organism evidence="1">
    <name type="scientific">Palpitomonas bilix</name>
    <dbReference type="NCBI Taxonomy" id="652834"/>
    <lineage>
        <taxon>Eukaryota</taxon>
        <taxon>Eukaryota incertae sedis</taxon>
    </lineage>
</organism>
<reference evidence="1" key="1">
    <citation type="submission" date="2021-01" db="EMBL/GenBank/DDBJ databases">
        <authorList>
            <person name="Corre E."/>
            <person name="Pelletier E."/>
            <person name="Niang G."/>
            <person name="Scheremetjew M."/>
            <person name="Finn R."/>
            <person name="Kale V."/>
            <person name="Holt S."/>
            <person name="Cochrane G."/>
            <person name="Meng A."/>
            <person name="Brown T."/>
            <person name="Cohen L."/>
        </authorList>
    </citation>
    <scope>NUCLEOTIDE SEQUENCE</scope>
    <source>
        <strain evidence="1">NIES-2562</strain>
    </source>
</reference>
<evidence type="ECO:0000313" key="1">
    <source>
        <dbReference type="EMBL" id="CAE0254534.1"/>
    </source>
</evidence>
<proteinExistence type="predicted"/>
<sequence length="128" mass="14577">MTKRDQNKLVDKLKRVKDNLGAAKEIFEKIVTREKMKLSCLAASITAMIVKAPEEKKAKGFAAEQTKAQPSEKGYSWEMKMPSKMQARHLVNCVVMARAKAMKEKREGVPTIHLPSRCYVLHEHPITR</sequence>
<gene>
    <name evidence="1" type="ORF">PBIL07802_LOCUS16782</name>
</gene>
<dbReference type="EMBL" id="HBIB01025940">
    <property type="protein sequence ID" value="CAE0254534.1"/>
    <property type="molecule type" value="Transcribed_RNA"/>
</dbReference>
<dbReference type="AlphaFoldDB" id="A0A7S3DE88"/>
<name>A0A7S3DE88_9EUKA</name>